<dbReference type="EMBL" id="ABIA03000002">
    <property type="protein sequence ID" value="EDQ33317.1"/>
    <property type="molecule type" value="Genomic_DNA"/>
</dbReference>
<gene>
    <name evidence="2" type="ORF">HPDFL43_08782</name>
</gene>
<organism evidence="2 3">
    <name type="scientific">Hoeflea phototrophica (strain DSM 17068 / NCIMB 14078 / DFL-43)</name>
    <dbReference type="NCBI Taxonomy" id="411684"/>
    <lineage>
        <taxon>Bacteria</taxon>
        <taxon>Pseudomonadati</taxon>
        <taxon>Pseudomonadota</taxon>
        <taxon>Alphaproteobacteria</taxon>
        <taxon>Hyphomicrobiales</taxon>
        <taxon>Rhizobiaceae</taxon>
        <taxon>Hoeflea</taxon>
    </lineage>
</organism>
<dbReference type="RefSeq" id="WP_007197534.1">
    <property type="nucleotide sequence ID" value="NZ_CM002917.1"/>
</dbReference>
<dbReference type="STRING" id="411684.HPDFL43_08782"/>
<reference evidence="2 3" key="1">
    <citation type="submission" date="2007-10" db="EMBL/GenBank/DDBJ databases">
        <authorList>
            <person name="Wagner-Dobler I."/>
            <person name="Ferriera S."/>
            <person name="Johnson J."/>
            <person name="Kravitz S."/>
            <person name="Beeson K."/>
            <person name="Sutton G."/>
            <person name="Rogers Y.-H."/>
            <person name="Friedman R."/>
            <person name="Frazier M."/>
            <person name="Venter J.C."/>
        </authorList>
    </citation>
    <scope>NUCLEOTIDE SEQUENCE [LARGE SCALE GENOMIC DNA]</scope>
    <source>
        <strain evidence="2 3">DFL-43</strain>
    </source>
</reference>
<dbReference type="Pfam" id="PF06568">
    <property type="entry name" value="YjiS-like"/>
    <property type="match status" value="1"/>
</dbReference>
<reference evidence="2 3" key="2">
    <citation type="submission" date="2012-06" db="EMBL/GenBank/DDBJ databases">
        <authorList>
            <person name="Fiebig A."/>
        </authorList>
    </citation>
    <scope>NUCLEOTIDE SEQUENCE [LARGE SCALE GENOMIC DNA]</scope>
    <source>
        <strain evidence="2 3">DFL-43</strain>
    </source>
</reference>
<comment type="caution">
    <text evidence="2">The sequence shown here is derived from an EMBL/GenBank/DDBJ whole genome shotgun (WGS) entry which is preliminary data.</text>
</comment>
<sequence length="47" mass="5375">MNIISKARSWMKTRQTAQQLANLSNETLADIGLTRFDIDNVARGIRR</sequence>
<accession>A9D5K8</accession>
<evidence type="ECO:0000259" key="1">
    <source>
        <dbReference type="Pfam" id="PF06568"/>
    </source>
</evidence>
<proteinExistence type="predicted"/>
<dbReference type="AlphaFoldDB" id="A9D5K8"/>
<dbReference type="Proteomes" id="UP000004291">
    <property type="component" value="Chromosome"/>
</dbReference>
<keyword evidence="3" id="KW-1185">Reference proteome</keyword>
<dbReference type="OrthoDB" id="8244198at2"/>
<evidence type="ECO:0000313" key="3">
    <source>
        <dbReference type="Proteomes" id="UP000004291"/>
    </source>
</evidence>
<protein>
    <submittedName>
        <fullName evidence="2">Putative conserved small protein</fullName>
    </submittedName>
</protein>
<feature type="domain" description="YjiS-like" evidence="1">
    <location>
        <begin position="4"/>
        <end position="38"/>
    </location>
</feature>
<dbReference type="InterPro" id="IPR009506">
    <property type="entry name" value="YjiS-like"/>
</dbReference>
<dbReference type="HOGENOM" id="CLU_178481_3_0_5"/>
<name>A9D5K8_HOEPD</name>
<evidence type="ECO:0000313" key="2">
    <source>
        <dbReference type="EMBL" id="EDQ33317.1"/>
    </source>
</evidence>